<keyword evidence="2" id="KW-0808">Transferase</keyword>
<dbReference type="Proteomes" id="UP000249046">
    <property type="component" value="Unassembled WGS sequence"/>
</dbReference>
<dbReference type="Gene3D" id="1.25.40.10">
    <property type="entry name" value="Tetratricopeptide repeat domain"/>
    <property type="match status" value="2"/>
</dbReference>
<evidence type="ECO:0000256" key="6">
    <source>
        <dbReference type="SAM" id="MobiDB-lite"/>
    </source>
</evidence>
<dbReference type="AlphaFoldDB" id="A0A2W5KRK1"/>
<dbReference type="SUPFAM" id="SSF48452">
    <property type="entry name" value="TPR-like"/>
    <property type="match status" value="1"/>
</dbReference>
<evidence type="ECO:0000259" key="8">
    <source>
        <dbReference type="PROSITE" id="PS50011"/>
    </source>
</evidence>
<dbReference type="GO" id="GO:0005524">
    <property type="term" value="F:ATP binding"/>
    <property type="evidence" value="ECO:0007669"/>
    <property type="project" value="UniProtKB-KW"/>
</dbReference>
<dbReference type="SUPFAM" id="SSF56112">
    <property type="entry name" value="Protein kinase-like (PK-like)"/>
    <property type="match status" value="1"/>
</dbReference>
<evidence type="ECO:0000256" key="2">
    <source>
        <dbReference type="ARBA" id="ARBA00022679"/>
    </source>
</evidence>
<protein>
    <recommendedName>
        <fullName evidence="1">non-specific serine/threonine protein kinase</fullName>
        <ecNumber evidence="1">2.7.11.1</ecNumber>
    </recommendedName>
</protein>
<organism evidence="9 10">
    <name type="scientific">Rhodanobacter denitrificans</name>
    <dbReference type="NCBI Taxonomy" id="666685"/>
    <lineage>
        <taxon>Bacteria</taxon>
        <taxon>Pseudomonadati</taxon>
        <taxon>Pseudomonadota</taxon>
        <taxon>Gammaproteobacteria</taxon>
        <taxon>Lysobacterales</taxon>
        <taxon>Rhodanobacteraceae</taxon>
        <taxon>Rhodanobacter</taxon>
    </lineage>
</organism>
<gene>
    <name evidence="9" type="ORF">DI564_04120</name>
</gene>
<evidence type="ECO:0000256" key="5">
    <source>
        <dbReference type="ARBA" id="ARBA00022840"/>
    </source>
</evidence>
<dbReference type="SMART" id="SM00220">
    <property type="entry name" value="S_TKc"/>
    <property type="match status" value="1"/>
</dbReference>
<dbReference type="GO" id="GO:0004674">
    <property type="term" value="F:protein serine/threonine kinase activity"/>
    <property type="evidence" value="ECO:0007669"/>
    <property type="project" value="UniProtKB-EC"/>
</dbReference>
<dbReference type="InterPro" id="IPR050660">
    <property type="entry name" value="NEK_Ser/Thr_kinase"/>
</dbReference>
<dbReference type="InterPro" id="IPR000719">
    <property type="entry name" value="Prot_kinase_dom"/>
</dbReference>
<evidence type="ECO:0000256" key="7">
    <source>
        <dbReference type="SAM" id="Phobius"/>
    </source>
</evidence>
<evidence type="ECO:0000313" key="10">
    <source>
        <dbReference type="Proteomes" id="UP000249046"/>
    </source>
</evidence>
<feature type="compositionally biased region" description="Basic residues" evidence="6">
    <location>
        <begin position="1"/>
        <end position="20"/>
    </location>
</feature>
<accession>A0A2W5KRK1</accession>
<feature type="domain" description="Protein kinase" evidence="8">
    <location>
        <begin position="1"/>
        <end position="216"/>
    </location>
</feature>
<evidence type="ECO:0000313" key="9">
    <source>
        <dbReference type="EMBL" id="PZQ18494.1"/>
    </source>
</evidence>
<dbReference type="InterPro" id="IPR019734">
    <property type="entry name" value="TPR_rpt"/>
</dbReference>
<comment type="caution">
    <text evidence="9">The sequence shown here is derived from an EMBL/GenBank/DDBJ whole genome shotgun (WGS) entry which is preliminary data.</text>
</comment>
<keyword evidence="5" id="KW-0067">ATP-binding</keyword>
<evidence type="ECO:0000256" key="4">
    <source>
        <dbReference type="ARBA" id="ARBA00022777"/>
    </source>
</evidence>
<proteinExistence type="predicted"/>
<dbReference type="EMBL" id="QFPO01000003">
    <property type="protein sequence ID" value="PZQ18494.1"/>
    <property type="molecule type" value="Genomic_DNA"/>
</dbReference>
<dbReference type="PANTHER" id="PTHR43671:SF13">
    <property type="entry name" value="SERINE_THREONINE-PROTEIN KINASE NEK2"/>
    <property type="match status" value="1"/>
</dbReference>
<reference evidence="9 10" key="1">
    <citation type="submission" date="2017-08" db="EMBL/GenBank/DDBJ databases">
        <title>Infants hospitalized years apart are colonized by the same room-sourced microbial strains.</title>
        <authorList>
            <person name="Brooks B."/>
            <person name="Olm M.R."/>
            <person name="Firek B.A."/>
            <person name="Baker R."/>
            <person name="Thomas B.C."/>
            <person name="Morowitz M.J."/>
            <person name="Banfield J.F."/>
        </authorList>
    </citation>
    <scope>NUCLEOTIDE SEQUENCE [LARGE SCALE GENOMIC DNA]</scope>
    <source>
        <strain evidence="9">S2_005_003_R2_42</strain>
    </source>
</reference>
<dbReference type="EC" id="2.7.11.1" evidence="1"/>
<dbReference type="CDD" id="cd14014">
    <property type="entry name" value="STKc_PknB_like"/>
    <property type="match status" value="1"/>
</dbReference>
<keyword evidence="4" id="KW-0418">Kinase</keyword>
<dbReference type="PROSITE" id="PS00108">
    <property type="entry name" value="PROTEIN_KINASE_ST"/>
    <property type="match status" value="1"/>
</dbReference>
<dbReference type="PROSITE" id="PS50011">
    <property type="entry name" value="PROTEIN_KINASE_DOM"/>
    <property type="match status" value="1"/>
</dbReference>
<keyword evidence="7" id="KW-0472">Membrane</keyword>
<feature type="transmembrane region" description="Helical" evidence="7">
    <location>
        <begin position="241"/>
        <end position="261"/>
    </location>
</feature>
<dbReference type="SMART" id="SM00028">
    <property type="entry name" value="TPR"/>
    <property type="match status" value="3"/>
</dbReference>
<name>A0A2W5KRK1_9GAMM</name>
<dbReference type="Gene3D" id="1.10.510.10">
    <property type="entry name" value="Transferase(Phosphotransferase) domain 1"/>
    <property type="match status" value="1"/>
</dbReference>
<dbReference type="InterPro" id="IPR011009">
    <property type="entry name" value="Kinase-like_dom_sf"/>
</dbReference>
<dbReference type="InterPro" id="IPR008271">
    <property type="entry name" value="Ser/Thr_kinase_AS"/>
</dbReference>
<feature type="region of interest" description="Disordered" evidence="6">
    <location>
        <begin position="1"/>
        <end position="28"/>
    </location>
</feature>
<evidence type="ECO:0000256" key="3">
    <source>
        <dbReference type="ARBA" id="ARBA00022741"/>
    </source>
</evidence>
<keyword evidence="3" id="KW-0547">Nucleotide-binding</keyword>
<dbReference type="Pfam" id="PF00069">
    <property type="entry name" value="Pkinase"/>
    <property type="match status" value="1"/>
</dbReference>
<keyword evidence="7" id="KW-0812">Transmembrane</keyword>
<keyword evidence="7" id="KW-1133">Transmembrane helix</keyword>
<dbReference type="InterPro" id="IPR011990">
    <property type="entry name" value="TPR-like_helical_dom_sf"/>
</dbReference>
<evidence type="ECO:0000256" key="1">
    <source>
        <dbReference type="ARBA" id="ARBA00012513"/>
    </source>
</evidence>
<sequence length="811" mass="86964">MVRDGIRRRRAHHRLVRPPRTRPAGARTAVRAGLSRGAVRAVQFAHRNLILHRDIKPSNILVDGEGEPRLLDFGIAKLLDGTDAQQTQTLAFTPAYAAPEQLRGEPATTASDVYQLGLVLYELAAGVPARRAHEVARARADADTPLPRVDQAFGALTVQTPDGADRIARERGLGVERLRRSLRGDLGRIVAKATAADPRERYDTAQALADDLERWADGRPVAAHRGTLAYRLRKLVRRHRAATAIIALLALGLVASTLFAVHRAAEEREQRRAAEAAGQRADQQRQRAEILLGFMNDMFRQADPQNAAGAEPTATQMLERAATALETRPDLDAATHAALLTQVADTFNSLFLPERAADSAQRAVNLLEPERERLPDEYLASVGILLDALQMLDRSDAQLALVEHALPVAPRSERQAATWTAHLLKFRGAARCSHGDFRDCEADLRESRRLIESTPDASAAGLAVGLNQLAVLLNDEGNAAEAVDLLRQALAALERDATAPTASRASLRLNLANSLAAQGRAGEAIALIEKGLAEPLGLFGSDAPFFEAMLRRSLARAKVLHGEYAQARALLAASAGAMPADNPGLPRHASQTHLVAARIALDLADPATALAEIEAAHRDVATENDAGATLLQLRVEVVHADALLRSGRCDLALPRWRAARARLDASIGATPSWIGAEIDDGLGRCALAAGDTAQAEAAFAKAIAGFAAATGEASPWTVRSRIHRLWAQAMASRDAALLDRLDEARDALAAALDGSARAQVWQTDLLIEALSSELRVPLDRSRAERAGQARAAFAALTGRPVAFRDGLTGFN</sequence>
<dbReference type="PANTHER" id="PTHR43671">
    <property type="entry name" value="SERINE/THREONINE-PROTEIN KINASE NEK"/>
    <property type="match status" value="1"/>
</dbReference>